<dbReference type="InterPro" id="IPR036680">
    <property type="entry name" value="SPOR-like_sf"/>
</dbReference>
<dbReference type="SUPFAM" id="SSF110997">
    <property type="entry name" value="Sporulation related repeat"/>
    <property type="match status" value="1"/>
</dbReference>
<evidence type="ECO:0000259" key="2">
    <source>
        <dbReference type="PROSITE" id="PS51724"/>
    </source>
</evidence>
<dbReference type="OrthoDB" id="8558195at2"/>
<feature type="domain" description="SPOR" evidence="2">
    <location>
        <begin position="147"/>
        <end position="227"/>
    </location>
</feature>
<organism evidence="3 4">
    <name type="scientific">Nitrincola lacisaponensis</name>
    <dbReference type="NCBI Taxonomy" id="267850"/>
    <lineage>
        <taxon>Bacteria</taxon>
        <taxon>Pseudomonadati</taxon>
        <taxon>Pseudomonadota</taxon>
        <taxon>Gammaproteobacteria</taxon>
        <taxon>Oceanospirillales</taxon>
        <taxon>Oceanospirillaceae</taxon>
        <taxon>Nitrincola</taxon>
    </lineage>
</organism>
<keyword evidence="4" id="KW-1185">Reference proteome</keyword>
<proteinExistence type="predicted"/>
<dbReference type="AlphaFoldDB" id="A0A063Y678"/>
<feature type="compositionally biased region" description="Pro residues" evidence="1">
    <location>
        <begin position="72"/>
        <end position="90"/>
    </location>
</feature>
<dbReference type="PROSITE" id="PS51724">
    <property type="entry name" value="SPOR"/>
    <property type="match status" value="1"/>
</dbReference>
<keyword evidence="3" id="KW-0131">Cell cycle</keyword>
<dbReference type="Gene3D" id="3.30.70.1070">
    <property type="entry name" value="Sporulation related repeat"/>
    <property type="match status" value="1"/>
</dbReference>
<name>A0A063Y678_9GAMM</name>
<sequence>MARQDYAQKRRRSSSASRAPKRQSAPPPRKKAWWPRALLAGAALFGLVYLLKLLIATGPSQPSAPTTETRPAPRPQPVAPAPAPAAPTPAPVVVTPAPEPEAPVSAQPEMPPPPEAPESRFDFYDILPRSEVQAPRNVYHSTPRDAPEAQSRFLLQTGSFRAEADAERMRIELLLSGLPNVHTSKVEGDNGIWYRVRTGPFNNRTELNRARNQLTSLGITPLPIPLD</sequence>
<dbReference type="EMBL" id="JMSZ01000016">
    <property type="protein sequence ID" value="KDE40266.1"/>
    <property type="molecule type" value="Genomic_DNA"/>
</dbReference>
<dbReference type="Proteomes" id="UP000027318">
    <property type="component" value="Unassembled WGS sequence"/>
</dbReference>
<evidence type="ECO:0000313" key="4">
    <source>
        <dbReference type="Proteomes" id="UP000027318"/>
    </source>
</evidence>
<protein>
    <submittedName>
        <fullName evidence="3">Cell division protein</fullName>
    </submittedName>
</protein>
<dbReference type="PATRIC" id="fig|267850.7.peg.852"/>
<dbReference type="GO" id="GO:0051301">
    <property type="term" value="P:cell division"/>
    <property type="evidence" value="ECO:0007669"/>
    <property type="project" value="UniProtKB-KW"/>
</dbReference>
<dbReference type="STRING" id="267850.ADINL_0858"/>
<evidence type="ECO:0000256" key="1">
    <source>
        <dbReference type="SAM" id="MobiDB-lite"/>
    </source>
</evidence>
<feature type="region of interest" description="Disordered" evidence="1">
    <location>
        <begin position="59"/>
        <end position="120"/>
    </location>
</feature>
<accession>A0A063Y678</accession>
<evidence type="ECO:0000313" key="3">
    <source>
        <dbReference type="EMBL" id="KDE40266.1"/>
    </source>
</evidence>
<gene>
    <name evidence="3" type="ORF">ADINL_0858</name>
</gene>
<dbReference type="Pfam" id="PF05036">
    <property type="entry name" value="SPOR"/>
    <property type="match status" value="1"/>
</dbReference>
<dbReference type="RefSeq" id="WP_051632555.1">
    <property type="nucleotide sequence ID" value="NZ_JBKBNO010000001.1"/>
</dbReference>
<dbReference type="GO" id="GO:0042834">
    <property type="term" value="F:peptidoglycan binding"/>
    <property type="evidence" value="ECO:0007669"/>
    <property type="project" value="InterPro"/>
</dbReference>
<feature type="compositionally biased region" description="Low complexity" evidence="1">
    <location>
        <begin position="91"/>
        <end position="108"/>
    </location>
</feature>
<feature type="region of interest" description="Disordered" evidence="1">
    <location>
        <begin position="1"/>
        <end position="31"/>
    </location>
</feature>
<reference evidence="3 4" key="1">
    <citation type="journal article" date="2005" name="Int. J. Syst. Evol. Microbiol.">
        <title>Nitrincola lacisaponensis gen. nov., sp. nov., a novel alkaliphilic bacterium isolated from an alkaline, saline lake.</title>
        <authorList>
            <person name="Dimitriu P.A."/>
            <person name="Shukla S.K."/>
            <person name="Conradt J."/>
            <person name="Marquez M.C."/>
            <person name="Ventosa A."/>
            <person name="Maglia A."/>
            <person name="Peyton B.M."/>
            <person name="Pinkart H.C."/>
            <person name="Mormile M.R."/>
        </authorList>
    </citation>
    <scope>NUCLEOTIDE SEQUENCE [LARGE SCALE GENOMIC DNA]</scope>
    <source>
        <strain evidence="3 4">4CA</strain>
    </source>
</reference>
<keyword evidence="3" id="KW-0132">Cell division</keyword>
<feature type="compositionally biased region" description="Low complexity" evidence="1">
    <location>
        <begin position="14"/>
        <end position="24"/>
    </location>
</feature>
<comment type="caution">
    <text evidence="3">The sequence shown here is derived from an EMBL/GenBank/DDBJ whole genome shotgun (WGS) entry which is preliminary data.</text>
</comment>
<dbReference type="InterPro" id="IPR007730">
    <property type="entry name" value="SPOR-like_dom"/>
</dbReference>